<feature type="compositionally biased region" description="Polar residues" evidence="1">
    <location>
        <begin position="1"/>
        <end position="16"/>
    </location>
</feature>
<dbReference type="KEGG" id="rba:RB6286"/>
<dbReference type="HOGENOM" id="CLU_2131552_0_0_0"/>
<accession>Q7UQJ5</accession>
<evidence type="ECO:0000313" key="3">
    <source>
        <dbReference type="Proteomes" id="UP000001025"/>
    </source>
</evidence>
<dbReference type="EMBL" id="BX294143">
    <property type="protein sequence ID" value="CAD74708.1"/>
    <property type="molecule type" value="Genomic_DNA"/>
</dbReference>
<keyword evidence="3" id="KW-1185">Reference proteome</keyword>
<evidence type="ECO:0000313" key="2">
    <source>
        <dbReference type="EMBL" id="CAD74708.1"/>
    </source>
</evidence>
<protein>
    <submittedName>
        <fullName evidence="2">Uncharacterized protein</fullName>
    </submittedName>
</protein>
<feature type="region of interest" description="Disordered" evidence="1">
    <location>
        <begin position="1"/>
        <end position="24"/>
    </location>
</feature>
<evidence type="ECO:0000256" key="1">
    <source>
        <dbReference type="SAM" id="MobiDB-lite"/>
    </source>
</evidence>
<gene>
    <name evidence="2" type="ordered locus">RB6286</name>
</gene>
<dbReference type="AlphaFoldDB" id="Q7UQJ5"/>
<dbReference type="InParanoid" id="Q7UQJ5"/>
<dbReference type="STRING" id="243090.RB6286"/>
<dbReference type="Proteomes" id="UP000001025">
    <property type="component" value="Chromosome"/>
</dbReference>
<reference evidence="2 3" key="1">
    <citation type="journal article" date="2003" name="Proc. Natl. Acad. Sci. U.S.A.">
        <title>Complete genome sequence of the marine planctomycete Pirellula sp. strain 1.</title>
        <authorList>
            <person name="Gloeckner F.O."/>
            <person name="Kube M."/>
            <person name="Bauer M."/>
            <person name="Teeling H."/>
            <person name="Lombardot T."/>
            <person name="Ludwig W."/>
            <person name="Gade D."/>
            <person name="Beck A."/>
            <person name="Borzym K."/>
            <person name="Heitmann K."/>
            <person name="Rabus R."/>
            <person name="Schlesner H."/>
            <person name="Amann R."/>
            <person name="Reinhardt R."/>
        </authorList>
    </citation>
    <scope>NUCLEOTIDE SEQUENCE [LARGE SCALE GENOMIC DNA]</scope>
    <source>
        <strain evidence="3">DSM 10527 / NCIMB 13988 / SH1</strain>
    </source>
</reference>
<organism evidence="2 3">
    <name type="scientific">Rhodopirellula baltica (strain DSM 10527 / NCIMB 13988 / SH1)</name>
    <dbReference type="NCBI Taxonomy" id="243090"/>
    <lineage>
        <taxon>Bacteria</taxon>
        <taxon>Pseudomonadati</taxon>
        <taxon>Planctomycetota</taxon>
        <taxon>Planctomycetia</taxon>
        <taxon>Pirellulales</taxon>
        <taxon>Pirellulaceae</taxon>
        <taxon>Rhodopirellula</taxon>
    </lineage>
</organism>
<proteinExistence type="predicted"/>
<sequence length="113" mass="12488">MSWKSQRIENSPQTTGVRGVEDRSQGLLLVHNPPHAASSWWADRENARSAGFESAQSIDEPVFLPSPFESSDSDLSFRKRESIGYTGSQETTKTLRNSVTASFPTYLALTSHA</sequence>
<dbReference type="EnsemblBacteria" id="CAD74708">
    <property type="protein sequence ID" value="CAD74708"/>
    <property type="gene ID" value="RB6286"/>
</dbReference>
<name>Q7UQJ5_RHOBA</name>